<proteinExistence type="inferred from homology"/>
<evidence type="ECO:0000256" key="7">
    <source>
        <dbReference type="PIRSR" id="PIRSR615527-1"/>
    </source>
</evidence>
<dbReference type="PANTHER" id="PTHR11315">
    <property type="entry name" value="PROTEASE FAMILY C26 GAMMA-GLUTAMYL HYDROLASE"/>
    <property type="match status" value="1"/>
</dbReference>
<gene>
    <name evidence="9" type="ORF">C7M84_006044</name>
</gene>
<keyword evidence="5" id="KW-0732">Signal</keyword>
<feature type="active site" evidence="8">
    <location>
        <position position="161"/>
    </location>
</feature>
<sequence length="236" mass="26698">MINSINGLVFPGGSASITQRSGYGRAGRLLYDLLLQKAANGTILPLFATCLGFEMLMYLHANNTNPLTSCKAQNRSDPLYLQTGWELSELLGEAPEHILQTLTTTNATSNFHKFCVTPETFRELGLDGDFLMLSTSHDSDGIEYVANVEHRELPLFGFQWHPEKNLYEWSFSSIPHTRDAIEAAQFMANLFVDKARRNNQTFGSEEEEAAALIYNYSPTYVSQLYRSSFQQCYFFE</sequence>
<dbReference type="PANTHER" id="PTHR11315:SF0">
    <property type="entry name" value="FOLATE GAMMA-GLUTAMYL HYDROLASE"/>
    <property type="match status" value="1"/>
</dbReference>
<dbReference type="Pfam" id="PF07722">
    <property type="entry name" value="Peptidase_C26"/>
    <property type="match status" value="1"/>
</dbReference>
<dbReference type="STRING" id="6689.A0A3R7QDQ8"/>
<dbReference type="PROSITE" id="PS51273">
    <property type="entry name" value="GATASE_TYPE_1"/>
    <property type="match status" value="1"/>
</dbReference>
<dbReference type="InterPro" id="IPR011697">
    <property type="entry name" value="Peptidase_C26"/>
</dbReference>
<evidence type="ECO:0000313" key="10">
    <source>
        <dbReference type="Proteomes" id="UP000283509"/>
    </source>
</evidence>
<reference evidence="9 10" key="2">
    <citation type="submission" date="2019-01" db="EMBL/GenBank/DDBJ databases">
        <title>The decoding of complex shrimp genome reveals the adaptation for benthos swimmer, frequently molting mechanism and breeding impact on genome.</title>
        <authorList>
            <person name="Sun Y."/>
            <person name="Gao Y."/>
            <person name="Yu Y."/>
        </authorList>
    </citation>
    <scope>NUCLEOTIDE SEQUENCE [LARGE SCALE GENOMIC DNA]</scope>
    <source>
        <tissue evidence="9">Muscle</tissue>
    </source>
</reference>
<dbReference type="GO" id="GO:0005576">
    <property type="term" value="C:extracellular region"/>
    <property type="evidence" value="ECO:0007669"/>
    <property type="project" value="UniProtKB-SubCell"/>
</dbReference>
<dbReference type="SUPFAM" id="SSF52317">
    <property type="entry name" value="Class I glutamine amidotransferase-like"/>
    <property type="match status" value="1"/>
</dbReference>
<feature type="active site" description="Proton donor" evidence="7">
    <location>
        <position position="161"/>
    </location>
</feature>
<evidence type="ECO:0000256" key="4">
    <source>
        <dbReference type="ARBA" id="ARBA00022525"/>
    </source>
</evidence>
<comment type="caution">
    <text evidence="9">The sequence shown here is derived from an EMBL/GenBank/DDBJ whole genome shotgun (WGS) entry which is preliminary data.</text>
</comment>
<keyword evidence="6 8" id="KW-0378">Hydrolase</keyword>
<keyword evidence="10" id="KW-1185">Reference proteome</keyword>
<dbReference type="GO" id="GO:0034722">
    <property type="term" value="F:gamma-glutamyl-peptidase activity"/>
    <property type="evidence" value="ECO:0007669"/>
    <property type="project" value="UniProtKB-UniRule"/>
</dbReference>
<dbReference type="EC" id="3.4.19.9" evidence="3 8"/>
<accession>A0A3R7QDQ8</accession>
<dbReference type="GO" id="GO:0046900">
    <property type="term" value="P:tetrahydrofolylpolyglutamate metabolic process"/>
    <property type="evidence" value="ECO:0007669"/>
    <property type="project" value="TreeGrafter"/>
</dbReference>
<evidence type="ECO:0000313" key="9">
    <source>
        <dbReference type="EMBL" id="ROT75413.1"/>
    </source>
</evidence>
<dbReference type="OrthoDB" id="64220at2759"/>
<reference evidence="9 10" key="1">
    <citation type="submission" date="2018-04" db="EMBL/GenBank/DDBJ databases">
        <authorList>
            <person name="Zhang X."/>
            <person name="Yuan J."/>
            <person name="Li F."/>
            <person name="Xiang J."/>
        </authorList>
    </citation>
    <scope>NUCLEOTIDE SEQUENCE [LARGE SCALE GENOMIC DNA]</scope>
    <source>
        <tissue evidence="9">Muscle</tissue>
    </source>
</reference>
<dbReference type="AlphaFoldDB" id="A0A3R7QDQ8"/>
<dbReference type="Gene3D" id="3.40.50.880">
    <property type="match status" value="1"/>
</dbReference>
<comment type="subcellular location">
    <subcellularLocation>
        <location evidence="1">Secreted</location>
        <location evidence="1">Extracellular space</location>
    </subcellularLocation>
</comment>
<feature type="active site" description="Nucleophile" evidence="7 8">
    <location>
        <position position="50"/>
    </location>
</feature>
<evidence type="ECO:0000256" key="2">
    <source>
        <dbReference type="ARBA" id="ARBA00011083"/>
    </source>
</evidence>
<protein>
    <recommendedName>
        <fullName evidence="3 8">folate gamma-glutamyl hydrolase</fullName>
        <ecNumber evidence="3 8">3.4.19.9</ecNumber>
    </recommendedName>
</protein>
<evidence type="ECO:0000256" key="8">
    <source>
        <dbReference type="PROSITE-ProRule" id="PRU00607"/>
    </source>
</evidence>
<comment type="similarity">
    <text evidence="2">Belongs to the peptidase C26 family.</text>
</comment>
<dbReference type="EMBL" id="QCYY01001775">
    <property type="protein sequence ID" value="ROT75413.1"/>
    <property type="molecule type" value="Genomic_DNA"/>
</dbReference>
<dbReference type="GO" id="GO:0005773">
    <property type="term" value="C:vacuole"/>
    <property type="evidence" value="ECO:0007669"/>
    <property type="project" value="TreeGrafter"/>
</dbReference>
<name>A0A3R7QDQ8_PENVA</name>
<evidence type="ECO:0000256" key="3">
    <source>
        <dbReference type="ARBA" id="ARBA00012886"/>
    </source>
</evidence>
<dbReference type="InterPro" id="IPR029062">
    <property type="entry name" value="Class_I_gatase-like"/>
</dbReference>
<dbReference type="PROSITE" id="PS51275">
    <property type="entry name" value="PEPTIDASE_C26_GGH"/>
    <property type="match status" value="1"/>
</dbReference>
<evidence type="ECO:0000256" key="5">
    <source>
        <dbReference type="ARBA" id="ARBA00022729"/>
    </source>
</evidence>
<organism evidence="9 10">
    <name type="scientific">Penaeus vannamei</name>
    <name type="common">Whiteleg shrimp</name>
    <name type="synonym">Litopenaeus vannamei</name>
    <dbReference type="NCBI Taxonomy" id="6689"/>
    <lineage>
        <taxon>Eukaryota</taxon>
        <taxon>Metazoa</taxon>
        <taxon>Ecdysozoa</taxon>
        <taxon>Arthropoda</taxon>
        <taxon>Crustacea</taxon>
        <taxon>Multicrustacea</taxon>
        <taxon>Malacostraca</taxon>
        <taxon>Eumalacostraca</taxon>
        <taxon>Eucarida</taxon>
        <taxon>Decapoda</taxon>
        <taxon>Dendrobranchiata</taxon>
        <taxon>Penaeoidea</taxon>
        <taxon>Penaeidae</taxon>
        <taxon>Penaeus</taxon>
    </lineage>
</organism>
<dbReference type="Proteomes" id="UP000283509">
    <property type="component" value="Unassembled WGS sequence"/>
</dbReference>
<comment type="catalytic activity">
    <reaction evidence="8">
        <text>(6S)-5,6,7,8-tetrahydrofolyl-(gamma-L-Glu)(n) + (n-1) H2O = (6S)-5,6,7,8-tetrahydrofolate + (n-1) L-glutamate</text>
        <dbReference type="Rhea" id="RHEA:56784"/>
        <dbReference type="Rhea" id="RHEA-COMP:14738"/>
        <dbReference type="ChEBI" id="CHEBI:15377"/>
        <dbReference type="ChEBI" id="CHEBI:29985"/>
        <dbReference type="ChEBI" id="CHEBI:57453"/>
        <dbReference type="ChEBI" id="CHEBI:141005"/>
        <dbReference type="EC" id="3.4.19.9"/>
    </reaction>
</comment>
<evidence type="ECO:0000256" key="6">
    <source>
        <dbReference type="ARBA" id="ARBA00022801"/>
    </source>
</evidence>
<evidence type="ECO:0000256" key="1">
    <source>
        <dbReference type="ARBA" id="ARBA00004239"/>
    </source>
</evidence>
<keyword evidence="4" id="KW-0964">Secreted</keyword>
<dbReference type="InterPro" id="IPR015527">
    <property type="entry name" value="Pept_C26_g-glut_hydrolase"/>
</dbReference>